<comment type="similarity">
    <text evidence="1">Belongs to the methyltransferase superfamily.</text>
</comment>
<organism evidence="5 6">
    <name type="scientific">Bailinhaonella thermotolerans</name>
    <dbReference type="NCBI Taxonomy" id="1070861"/>
    <lineage>
        <taxon>Bacteria</taxon>
        <taxon>Bacillati</taxon>
        <taxon>Actinomycetota</taxon>
        <taxon>Actinomycetes</taxon>
        <taxon>Streptosporangiales</taxon>
        <taxon>Streptosporangiaceae</taxon>
        <taxon>Bailinhaonella</taxon>
    </lineage>
</organism>
<feature type="domain" description="Methyltransferase type 11" evidence="4">
    <location>
        <begin position="119"/>
        <end position="208"/>
    </location>
</feature>
<dbReference type="InterPro" id="IPR051052">
    <property type="entry name" value="Diverse_substrate_MTase"/>
</dbReference>
<dbReference type="Gene3D" id="3.40.50.150">
    <property type="entry name" value="Vaccinia Virus protein VP39"/>
    <property type="match status" value="1"/>
</dbReference>
<evidence type="ECO:0000259" key="4">
    <source>
        <dbReference type="Pfam" id="PF08241"/>
    </source>
</evidence>
<evidence type="ECO:0000256" key="3">
    <source>
        <dbReference type="ARBA" id="ARBA00022679"/>
    </source>
</evidence>
<dbReference type="InterPro" id="IPR013216">
    <property type="entry name" value="Methyltransf_11"/>
</dbReference>
<evidence type="ECO:0000256" key="2">
    <source>
        <dbReference type="ARBA" id="ARBA00022603"/>
    </source>
</evidence>
<dbReference type="GO" id="GO:0008757">
    <property type="term" value="F:S-adenosylmethionine-dependent methyltransferase activity"/>
    <property type="evidence" value="ECO:0007669"/>
    <property type="project" value="InterPro"/>
</dbReference>
<protein>
    <submittedName>
        <fullName evidence="5">Class I SAM-dependent methyltransferase</fullName>
    </submittedName>
</protein>
<dbReference type="OrthoDB" id="9797252at2"/>
<dbReference type="Pfam" id="PF08241">
    <property type="entry name" value="Methyltransf_11"/>
    <property type="match status" value="1"/>
</dbReference>
<dbReference type="SUPFAM" id="SSF53335">
    <property type="entry name" value="S-adenosyl-L-methionine-dependent methyltransferases"/>
    <property type="match status" value="1"/>
</dbReference>
<proteinExistence type="inferred from homology"/>
<name>A0A3A4B4D4_9ACTN</name>
<dbReference type="EMBL" id="QZEY01000003">
    <property type="protein sequence ID" value="RJL33177.1"/>
    <property type="molecule type" value="Genomic_DNA"/>
</dbReference>
<dbReference type="InterPro" id="IPR029063">
    <property type="entry name" value="SAM-dependent_MTases_sf"/>
</dbReference>
<evidence type="ECO:0000313" key="5">
    <source>
        <dbReference type="EMBL" id="RJL33177.1"/>
    </source>
</evidence>
<sequence>MTEATYVASVDDDEEARRTADAVAGDGGIAGLRRVSRAIGALEERRAAIIGELRRGRLASWEEIGRACGMTRQGAARRWARAVQAGSFGDAAAAYERGRPGYPASAVEWAVPRAARRVLDLGAGTGQFTRLLAEAGLTVYAVEPSAPMRERLGALVPEVIVREGTAERIPLDDASVDAVVMAHAWHWVDPALAVPEVARVLVPGGTLSLLWNLRDLDEPWSAELDALMHRHTPQEFDTRPELGEPFGPPERLEVRWTQPMTRAEVVDMVASRSYVITLPERDRLRLLADVGEFLVTHPALRDREEIAMPYITRCSRFRREAAA</sequence>
<dbReference type="Proteomes" id="UP000265768">
    <property type="component" value="Unassembled WGS sequence"/>
</dbReference>
<dbReference type="AlphaFoldDB" id="A0A3A4B4D4"/>
<dbReference type="PANTHER" id="PTHR44942">
    <property type="entry name" value="METHYLTRANSF_11 DOMAIN-CONTAINING PROTEIN"/>
    <property type="match status" value="1"/>
</dbReference>
<dbReference type="GO" id="GO:0032259">
    <property type="term" value="P:methylation"/>
    <property type="evidence" value="ECO:0007669"/>
    <property type="project" value="UniProtKB-KW"/>
</dbReference>
<evidence type="ECO:0000313" key="6">
    <source>
        <dbReference type="Proteomes" id="UP000265768"/>
    </source>
</evidence>
<gene>
    <name evidence="5" type="ORF">D5H75_10050</name>
</gene>
<accession>A0A3A4B4D4</accession>
<comment type="caution">
    <text evidence="5">The sequence shown here is derived from an EMBL/GenBank/DDBJ whole genome shotgun (WGS) entry which is preliminary data.</text>
</comment>
<keyword evidence="2 5" id="KW-0489">Methyltransferase</keyword>
<dbReference type="PANTHER" id="PTHR44942:SF4">
    <property type="entry name" value="METHYLTRANSFERASE TYPE 11 DOMAIN-CONTAINING PROTEIN"/>
    <property type="match status" value="1"/>
</dbReference>
<reference evidence="5 6" key="1">
    <citation type="submission" date="2018-09" db="EMBL/GenBank/DDBJ databases">
        <title>YIM 75507 draft genome.</title>
        <authorList>
            <person name="Tang S."/>
            <person name="Feng Y."/>
        </authorList>
    </citation>
    <scope>NUCLEOTIDE SEQUENCE [LARGE SCALE GENOMIC DNA]</scope>
    <source>
        <strain evidence="5 6">YIM 75507</strain>
    </source>
</reference>
<dbReference type="CDD" id="cd02440">
    <property type="entry name" value="AdoMet_MTases"/>
    <property type="match status" value="1"/>
</dbReference>
<keyword evidence="6" id="KW-1185">Reference proteome</keyword>
<keyword evidence="3 5" id="KW-0808">Transferase</keyword>
<evidence type="ECO:0000256" key="1">
    <source>
        <dbReference type="ARBA" id="ARBA00008361"/>
    </source>
</evidence>